<dbReference type="PROSITE" id="PS50020">
    <property type="entry name" value="WW_DOMAIN_2"/>
    <property type="match status" value="1"/>
</dbReference>
<dbReference type="InterPro" id="IPR035974">
    <property type="entry name" value="Rap/Ran-GAP_sf"/>
</dbReference>
<feature type="compositionally biased region" description="Polar residues" evidence="2">
    <location>
        <begin position="587"/>
        <end position="600"/>
    </location>
</feature>
<feature type="domain" description="Rap-GAP" evidence="4">
    <location>
        <begin position="342"/>
        <end position="553"/>
    </location>
</feature>
<dbReference type="Proteomes" id="UP000241769">
    <property type="component" value="Unassembled WGS sequence"/>
</dbReference>
<dbReference type="OrthoDB" id="2499658at2759"/>
<dbReference type="InterPro" id="IPR000331">
    <property type="entry name" value="Rap/Ran_GAP_dom"/>
</dbReference>
<feature type="compositionally biased region" description="Acidic residues" evidence="2">
    <location>
        <begin position="69"/>
        <end position="79"/>
    </location>
</feature>
<feature type="compositionally biased region" description="Basic and acidic residues" evidence="2">
    <location>
        <begin position="80"/>
        <end position="91"/>
    </location>
</feature>
<dbReference type="Gene3D" id="3.40.50.11210">
    <property type="entry name" value="Rap/Ran-GAP"/>
    <property type="match status" value="1"/>
</dbReference>
<dbReference type="InterPro" id="IPR001202">
    <property type="entry name" value="WW_dom"/>
</dbReference>
<evidence type="ECO:0000313" key="6">
    <source>
        <dbReference type="Proteomes" id="UP000241769"/>
    </source>
</evidence>
<dbReference type="InParanoid" id="A0A2P6NP70"/>
<dbReference type="InterPro" id="IPR050989">
    <property type="entry name" value="Rap1_Ran_GAP"/>
</dbReference>
<proteinExistence type="predicted"/>
<keyword evidence="1" id="KW-0343">GTPase activation</keyword>
<dbReference type="GO" id="GO:0051056">
    <property type="term" value="P:regulation of small GTPase mediated signal transduction"/>
    <property type="evidence" value="ECO:0007669"/>
    <property type="project" value="InterPro"/>
</dbReference>
<dbReference type="PANTHER" id="PTHR15711">
    <property type="entry name" value="RAP GTPASE-ACTIVATING PROTEIN"/>
    <property type="match status" value="1"/>
</dbReference>
<dbReference type="PANTHER" id="PTHR15711:SF22">
    <property type="entry name" value="RAP-GAP DOMAIN-CONTAINING PROTEIN"/>
    <property type="match status" value="1"/>
</dbReference>
<evidence type="ECO:0000259" key="3">
    <source>
        <dbReference type="PROSITE" id="PS50020"/>
    </source>
</evidence>
<accession>A0A2P6NP70</accession>
<evidence type="ECO:0000259" key="4">
    <source>
        <dbReference type="PROSITE" id="PS50085"/>
    </source>
</evidence>
<dbReference type="GO" id="GO:0005096">
    <property type="term" value="F:GTPase activator activity"/>
    <property type="evidence" value="ECO:0007669"/>
    <property type="project" value="UniProtKB-KW"/>
</dbReference>
<feature type="domain" description="WW" evidence="3">
    <location>
        <begin position="8"/>
        <end position="41"/>
    </location>
</feature>
<dbReference type="Gene3D" id="2.20.70.10">
    <property type="match status" value="1"/>
</dbReference>
<dbReference type="InterPro" id="IPR036020">
    <property type="entry name" value="WW_dom_sf"/>
</dbReference>
<evidence type="ECO:0000313" key="5">
    <source>
        <dbReference type="EMBL" id="PRP85752.1"/>
    </source>
</evidence>
<evidence type="ECO:0000256" key="2">
    <source>
        <dbReference type="SAM" id="MobiDB-lite"/>
    </source>
</evidence>
<dbReference type="SUPFAM" id="SSF51045">
    <property type="entry name" value="WW domain"/>
    <property type="match status" value="1"/>
</dbReference>
<name>A0A2P6NP70_9EUKA</name>
<dbReference type="EMBL" id="MDYQ01000040">
    <property type="protein sequence ID" value="PRP85752.1"/>
    <property type="molecule type" value="Genomic_DNA"/>
</dbReference>
<dbReference type="GO" id="GO:0005737">
    <property type="term" value="C:cytoplasm"/>
    <property type="evidence" value="ECO:0007669"/>
    <property type="project" value="TreeGrafter"/>
</dbReference>
<protein>
    <submittedName>
        <fullName evidence="5">GTPase-activating Rap/Ran-GAP domain-like protein 3</fullName>
    </submittedName>
</protein>
<organism evidence="5 6">
    <name type="scientific">Planoprotostelium fungivorum</name>
    <dbReference type="NCBI Taxonomy" id="1890364"/>
    <lineage>
        <taxon>Eukaryota</taxon>
        <taxon>Amoebozoa</taxon>
        <taxon>Evosea</taxon>
        <taxon>Variosea</taxon>
        <taxon>Cavosteliida</taxon>
        <taxon>Cavosteliaceae</taxon>
        <taxon>Planoprotostelium</taxon>
    </lineage>
</organism>
<dbReference type="Pfam" id="PF21022">
    <property type="entry name" value="Rap-GAP_dimer"/>
    <property type="match status" value="1"/>
</dbReference>
<keyword evidence="6" id="KW-1185">Reference proteome</keyword>
<reference evidence="5 6" key="1">
    <citation type="journal article" date="2018" name="Genome Biol. Evol.">
        <title>Multiple Roots of Fruiting Body Formation in Amoebozoa.</title>
        <authorList>
            <person name="Hillmann F."/>
            <person name="Forbes G."/>
            <person name="Novohradska S."/>
            <person name="Ferling I."/>
            <person name="Riege K."/>
            <person name="Groth M."/>
            <person name="Westermann M."/>
            <person name="Marz M."/>
            <person name="Spaller T."/>
            <person name="Winckler T."/>
            <person name="Schaap P."/>
            <person name="Glockner G."/>
        </authorList>
    </citation>
    <scope>NUCLEOTIDE SEQUENCE [LARGE SCALE GENOMIC DNA]</scope>
    <source>
        <strain evidence="5 6">Jena</strain>
    </source>
</reference>
<dbReference type="Gene3D" id="6.10.140.210">
    <property type="match status" value="1"/>
</dbReference>
<feature type="region of interest" description="Disordered" evidence="2">
    <location>
        <begin position="580"/>
        <end position="600"/>
    </location>
</feature>
<dbReference type="CDD" id="cd00201">
    <property type="entry name" value="WW"/>
    <property type="match status" value="1"/>
</dbReference>
<evidence type="ECO:0000256" key="1">
    <source>
        <dbReference type="ARBA" id="ARBA00022468"/>
    </source>
</evidence>
<dbReference type="FunCoup" id="A0A2P6NP70">
    <property type="interactions" value="4"/>
</dbReference>
<sequence length="600" mass="67885">MSEDKNAEDLPLGWEVCESGDGSIFYYNRALEVSTSERPGRTHVERFVTAKPSTLRGNGTEPSNSNANSDEEESDEDFDDKPSSPKGDLLRRRLILSQARTASTKDVNGKEDVPERGMVGSGSQSMPNSPEMVDKKKQRSKSSLTKLLFKKKDKSDALERGLEDLDWEKDRLNEAEEWIKSEEAANREKKWDAPPKPEEIDAKSLTVLDIGCLTYGFNPEYGKGHKTEESNLALEEKSKHTNYFQTMFSSAEHHNFVGDDDILGPIVVSIQSNTALPPDQKNYNVIVRTKKGDERLVVPRLPTLDSPEACIKYLRNNTNSLQTVRFSRVVEPKAHQDLVNSLLSYEKQLIQKNYKFGVLYVRDGQKEENEYFNNVEYSEGFREFLKVIADEIPLKGFTGFAGGLDCRNSTGLTSFHTTFENIQVMLHVSTLLPYFPKDLQQVERKRHLGNDVVMIIYKEGPSVAFDPRVVASQFNHVFAVVQPEGDKLRVCLANKFGVKPYTPNLPEPCLFEKNSYLKRFLLTKLINGERAAMYAPDFRGTLARTREVLLRSMVEKHNVPEQRSGLRRLSDAFKTQHVLNSGRKKSISSSGNRLTLSEGP</sequence>
<dbReference type="AlphaFoldDB" id="A0A2P6NP70"/>
<feature type="compositionally biased region" description="Basic and acidic residues" evidence="2">
    <location>
        <begin position="38"/>
        <end position="48"/>
    </location>
</feature>
<gene>
    <name evidence="5" type="ORF">PROFUN_06346</name>
</gene>
<dbReference type="STRING" id="1890364.A0A2P6NP70"/>
<dbReference type="Pfam" id="PF02145">
    <property type="entry name" value="Rap_GAP"/>
    <property type="match status" value="1"/>
</dbReference>
<feature type="region of interest" description="Disordered" evidence="2">
    <location>
        <begin position="35"/>
        <end position="142"/>
    </location>
</feature>
<dbReference type="SUPFAM" id="SSF111347">
    <property type="entry name" value="Rap/Ran-GAP"/>
    <property type="match status" value="1"/>
</dbReference>
<comment type="caution">
    <text evidence="5">The sequence shown here is derived from an EMBL/GenBank/DDBJ whole genome shotgun (WGS) entry which is preliminary data.</text>
</comment>
<dbReference type="PROSITE" id="PS50085">
    <property type="entry name" value="RAPGAP"/>
    <property type="match status" value="1"/>
</dbReference>